<dbReference type="GO" id="GO:0005524">
    <property type="term" value="F:ATP binding"/>
    <property type="evidence" value="ECO:0007669"/>
    <property type="project" value="InterPro"/>
</dbReference>
<organism evidence="2 3">
    <name type="scientific">Suillus luteus UH-Slu-Lm8-n1</name>
    <dbReference type="NCBI Taxonomy" id="930992"/>
    <lineage>
        <taxon>Eukaryota</taxon>
        <taxon>Fungi</taxon>
        <taxon>Dikarya</taxon>
        <taxon>Basidiomycota</taxon>
        <taxon>Agaricomycotina</taxon>
        <taxon>Agaricomycetes</taxon>
        <taxon>Agaricomycetidae</taxon>
        <taxon>Boletales</taxon>
        <taxon>Suillineae</taxon>
        <taxon>Suillaceae</taxon>
        <taxon>Suillus</taxon>
    </lineage>
</organism>
<dbReference type="InterPro" id="IPR051681">
    <property type="entry name" value="Ser/Thr_Kinases-Pseudokinases"/>
</dbReference>
<evidence type="ECO:0000313" key="3">
    <source>
        <dbReference type="Proteomes" id="UP000054485"/>
    </source>
</evidence>
<dbReference type="AlphaFoldDB" id="A0A0D0ABK2"/>
<accession>A0A0D0ABK2</accession>
<feature type="domain" description="Protein kinase" evidence="1">
    <location>
        <begin position="1"/>
        <end position="209"/>
    </location>
</feature>
<dbReference type="InParanoid" id="A0A0D0ABK2"/>
<dbReference type="InterPro" id="IPR011009">
    <property type="entry name" value="Kinase-like_dom_sf"/>
</dbReference>
<reference evidence="3" key="2">
    <citation type="submission" date="2015-01" db="EMBL/GenBank/DDBJ databases">
        <title>Evolutionary Origins and Diversification of the Mycorrhizal Mutualists.</title>
        <authorList>
            <consortium name="DOE Joint Genome Institute"/>
            <consortium name="Mycorrhizal Genomics Consortium"/>
            <person name="Kohler A."/>
            <person name="Kuo A."/>
            <person name="Nagy L.G."/>
            <person name="Floudas D."/>
            <person name="Copeland A."/>
            <person name="Barry K.W."/>
            <person name="Cichocki N."/>
            <person name="Veneault-Fourrey C."/>
            <person name="LaButti K."/>
            <person name="Lindquist E.A."/>
            <person name="Lipzen A."/>
            <person name="Lundell T."/>
            <person name="Morin E."/>
            <person name="Murat C."/>
            <person name="Riley R."/>
            <person name="Ohm R."/>
            <person name="Sun H."/>
            <person name="Tunlid A."/>
            <person name="Henrissat B."/>
            <person name="Grigoriev I.V."/>
            <person name="Hibbett D.S."/>
            <person name="Martin F."/>
        </authorList>
    </citation>
    <scope>NUCLEOTIDE SEQUENCE [LARGE SCALE GENOMIC DNA]</scope>
    <source>
        <strain evidence="3">UH-Slu-Lm8-n1</strain>
    </source>
</reference>
<dbReference type="SUPFAM" id="SSF56112">
    <property type="entry name" value="Protein kinase-like (PK-like)"/>
    <property type="match status" value="1"/>
</dbReference>
<dbReference type="InterPro" id="IPR000719">
    <property type="entry name" value="Prot_kinase_dom"/>
</dbReference>
<dbReference type="PANTHER" id="PTHR44329">
    <property type="entry name" value="SERINE/THREONINE-PROTEIN KINASE TNNI3K-RELATED"/>
    <property type="match status" value="1"/>
</dbReference>
<feature type="non-terminal residue" evidence="2">
    <location>
        <position position="1"/>
    </location>
</feature>
<dbReference type="Gene3D" id="1.10.510.10">
    <property type="entry name" value="Transferase(Phosphotransferase) domain 1"/>
    <property type="match status" value="1"/>
</dbReference>
<dbReference type="HOGENOM" id="CLU_000288_7_18_1"/>
<evidence type="ECO:0000259" key="1">
    <source>
        <dbReference type="PROSITE" id="PS50011"/>
    </source>
</evidence>
<dbReference type="EMBL" id="KN835144">
    <property type="protein sequence ID" value="KIK47665.1"/>
    <property type="molecule type" value="Genomic_DNA"/>
</dbReference>
<dbReference type="InterPro" id="IPR001245">
    <property type="entry name" value="Ser-Thr/Tyr_kinase_cat_dom"/>
</dbReference>
<gene>
    <name evidence="2" type="ORF">CY34DRAFT_36564</name>
</gene>
<dbReference type="PROSITE" id="PS50011">
    <property type="entry name" value="PROTEIN_KINASE_DOM"/>
    <property type="match status" value="1"/>
</dbReference>
<name>A0A0D0ABK2_9AGAM</name>
<dbReference type="PANTHER" id="PTHR44329:SF214">
    <property type="entry name" value="PROTEIN KINASE DOMAIN-CONTAINING PROTEIN"/>
    <property type="match status" value="1"/>
</dbReference>
<evidence type="ECO:0000313" key="2">
    <source>
        <dbReference type="EMBL" id="KIK47665.1"/>
    </source>
</evidence>
<sequence length="209" mass="23166">ILRELRLRMKLKHPNIIQLLGITKEFQGVSFPSFVFPWMPNGDLHRYIAYYGAGIETSTKMSLVRDIVSGVAYLHKSHVVHGNLESKNVLLGPEDRAYLTGFSLSTDLASSKSLGTPGPGGVRFAAPECFTDEEDNNSFPTINSDIYSIGCIIFHIFSGCLPWHDSKSGDIVNALRQRRMPSRPGGGGIDDILWNFIKCCCSFTPSERP</sequence>
<proteinExistence type="predicted"/>
<dbReference type="STRING" id="930992.A0A0D0ABK2"/>
<dbReference type="GO" id="GO:0004674">
    <property type="term" value="F:protein serine/threonine kinase activity"/>
    <property type="evidence" value="ECO:0007669"/>
    <property type="project" value="TreeGrafter"/>
</dbReference>
<protein>
    <recommendedName>
        <fullName evidence="1">Protein kinase domain-containing protein</fullName>
    </recommendedName>
</protein>
<dbReference type="CDD" id="cd00180">
    <property type="entry name" value="PKc"/>
    <property type="match status" value="1"/>
</dbReference>
<dbReference type="OrthoDB" id="4062651at2759"/>
<feature type="non-terminal residue" evidence="2">
    <location>
        <position position="209"/>
    </location>
</feature>
<keyword evidence="3" id="KW-1185">Reference proteome</keyword>
<dbReference type="Pfam" id="PF07714">
    <property type="entry name" value="PK_Tyr_Ser-Thr"/>
    <property type="match status" value="1"/>
</dbReference>
<dbReference type="Proteomes" id="UP000054485">
    <property type="component" value="Unassembled WGS sequence"/>
</dbReference>
<reference evidence="2 3" key="1">
    <citation type="submission" date="2014-04" db="EMBL/GenBank/DDBJ databases">
        <authorList>
            <consortium name="DOE Joint Genome Institute"/>
            <person name="Kuo A."/>
            <person name="Ruytinx J."/>
            <person name="Rineau F."/>
            <person name="Colpaert J."/>
            <person name="Kohler A."/>
            <person name="Nagy L.G."/>
            <person name="Floudas D."/>
            <person name="Copeland A."/>
            <person name="Barry K.W."/>
            <person name="Cichocki N."/>
            <person name="Veneault-Fourrey C."/>
            <person name="LaButti K."/>
            <person name="Lindquist E.A."/>
            <person name="Lipzen A."/>
            <person name="Lundell T."/>
            <person name="Morin E."/>
            <person name="Murat C."/>
            <person name="Sun H."/>
            <person name="Tunlid A."/>
            <person name="Henrissat B."/>
            <person name="Grigoriev I.V."/>
            <person name="Hibbett D.S."/>
            <person name="Martin F."/>
            <person name="Nordberg H.P."/>
            <person name="Cantor M.N."/>
            <person name="Hua S.X."/>
        </authorList>
    </citation>
    <scope>NUCLEOTIDE SEQUENCE [LARGE SCALE GENOMIC DNA]</scope>
    <source>
        <strain evidence="2 3">UH-Slu-Lm8-n1</strain>
    </source>
</reference>